<evidence type="ECO:0000313" key="1">
    <source>
        <dbReference type="EMBL" id="SOC15214.1"/>
    </source>
</evidence>
<protein>
    <submittedName>
        <fullName evidence="1">Uncharacterized protein</fullName>
    </submittedName>
</protein>
<reference evidence="1 2" key="1">
    <citation type="submission" date="2017-08" db="EMBL/GenBank/DDBJ databases">
        <authorList>
            <person name="de Groot N.N."/>
        </authorList>
    </citation>
    <scope>NUCLEOTIDE SEQUENCE [LARGE SCALE GENOMIC DNA]</scope>
    <source>
        <strain evidence="1 2">USBA 78</strain>
    </source>
</reference>
<gene>
    <name evidence="1" type="ORF">SAMN05428964_10278</name>
</gene>
<organism evidence="1 2">
    <name type="scientific">Thalassospira xiamenensis</name>
    <dbReference type="NCBI Taxonomy" id="220697"/>
    <lineage>
        <taxon>Bacteria</taxon>
        <taxon>Pseudomonadati</taxon>
        <taxon>Pseudomonadota</taxon>
        <taxon>Alphaproteobacteria</taxon>
        <taxon>Rhodospirillales</taxon>
        <taxon>Thalassospiraceae</taxon>
        <taxon>Thalassospira</taxon>
    </lineage>
</organism>
<evidence type="ECO:0000313" key="2">
    <source>
        <dbReference type="Proteomes" id="UP000219068"/>
    </source>
</evidence>
<name>A0A285T3A8_9PROT</name>
<proteinExistence type="predicted"/>
<accession>A0A285T3A8</accession>
<dbReference type="AlphaFoldDB" id="A0A285T3A8"/>
<dbReference type="Proteomes" id="UP000219068">
    <property type="component" value="Unassembled WGS sequence"/>
</dbReference>
<dbReference type="EMBL" id="OBMM01000002">
    <property type="protein sequence ID" value="SOC15214.1"/>
    <property type="molecule type" value="Genomic_DNA"/>
</dbReference>
<sequence length="79" mass="8720">MILINSLVKPDQQLIGSAPVLVRTNAPPGSYVGPARYSTQNRGKETGIKTLFVEKADRKLAVGGRLFEFVFKDFQILRG</sequence>